<dbReference type="PANTHER" id="PTHR43884">
    <property type="entry name" value="ACYL-COA DEHYDROGENASE"/>
    <property type="match status" value="1"/>
</dbReference>
<dbReference type="Pfam" id="PF02770">
    <property type="entry name" value="Acyl-CoA_dh_M"/>
    <property type="match status" value="1"/>
</dbReference>
<dbReference type="InterPro" id="IPR036250">
    <property type="entry name" value="AcylCo_DH-like_C"/>
</dbReference>
<organism evidence="9 10">
    <name type="scientific">Candidatus Desulfacyla euxinica</name>
    <dbReference type="NCBI Taxonomy" id="2841693"/>
    <lineage>
        <taxon>Bacteria</taxon>
        <taxon>Deltaproteobacteria</taxon>
        <taxon>Candidatus Desulfacyla</taxon>
    </lineage>
</organism>
<dbReference type="GO" id="GO:0003995">
    <property type="term" value="F:acyl-CoA dehydrogenase activity"/>
    <property type="evidence" value="ECO:0007669"/>
    <property type="project" value="InterPro"/>
</dbReference>
<dbReference type="PROSITE" id="PS00073">
    <property type="entry name" value="ACYL_COA_DH_2"/>
    <property type="match status" value="1"/>
</dbReference>
<dbReference type="Gene3D" id="1.20.140.10">
    <property type="entry name" value="Butyryl-CoA Dehydrogenase, subunit A, domain 3"/>
    <property type="match status" value="1"/>
</dbReference>
<dbReference type="Proteomes" id="UP000650524">
    <property type="component" value="Unassembled WGS sequence"/>
</dbReference>
<dbReference type="SUPFAM" id="SSF56645">
    <property type="entry name" value="Acyl-CoA dehydrogenase NM domain-like"/>
    <property type="match status" value="1"/>
</dbReference>
<dbReference type="InterPro" id="IPR006091">
    <property type="entry name" value="Acyl-CoA_Oxase/DH_mid-dom"/>
</dbReference>
<dbReference type="PANTHER" id="PTHR43884:SF12">
    <property type="entry name" value="ISOVALERYL-COA DEHYDROGENASE, MITOCHONDRIAL-RELATED"/>
    <property type="match status" value="1"/>
</dbReference>
<keyword evidence="4 5" id="KW-0274">FAD</keyword>
<evidence type="ECO:0000259" key="8">
    <source>
        <dbReference type="Pfam" id="PF02771"/>
    </source>
</evidence>
<reference evidence="9 10" key="1">
    <citation type="submission" date="2020-08" db="EMBL/GenBank/DDBJ databases">
        <title>Bridging the membrane lipid divide: bacteria of the FCB group superphylum have the potential to synthesize archaeal ether lipids.</title>
        <authorList>
            <person name="Villanueva L."/>
            <person name="Von Meijenfeldt F.A.B."/>
            <person name="Westbye A.B."/>
            <person name="Yadav S."/>
            <person name="Hopmans E.C."/>
            <person name="Dutilh B.E."/>
            <person name="Sinninghe Damste J.S."/>
        </authorList>
    </citation>
    <scope>NUCLEOTIDE SEQUENCE [LARGE SCALE GENOMIC DNA]</scope>
    <source>
        <strain evidence="9">NIOZ-UU27</strain>
    </source>
</reference>
<evidence type="ECO:0000259" key="7">
    <source>
        <dbReference type="Pfam" id="PF02770"/>
    </source>
</evidence>
<feature type="domain" description="Acyl-CoA dehydrogenase/oxidase C-terminal" evidence="6">
    <location>
        <begin position="224"/>
        <end position="371"/>
    </location>
</feature>
<dbReference type="Gene3D" id="1.10.540.10">
    <property type="entry name" value="Acyl-CoA dehydrogenase/oxidase, N-terminal domain"/>
    <property type="match status" value="1"/>
</dbReference>
<dbReference type="Pfam" id="PF00441">
    <property type="entry name" value="Acyl-CoA_dh_1"/>
    <property type="match status" value="1"/>
</dbReference>
<keyword evidence="3 5" id="KW-0285">Flavoprotein</keyword>
<gene>
    <name evidence="9" type="ORF">H8E19_09470</name>
</gene>
<name>A0A8J6T8A7_9DELT</name>
<evidence type="ECO:0000256" key="3">
    <source>
        <dbReference type="ARBA" id="ARBA00022630"/>
    </source>
</evidence>
<dbReference type="Gene3D" id="2.40.110.10">
    <property type="entry name" value="Butyryl-CoA Dehydrogenase, subunit A, domain 2"/>
    <property type="match status" value="1"/>
</dbReference>
<accession>A0A8J6T8A7</accession>
<proteinExistence type="inferred from homology"/>
<dbReference type="InterPro" id="IPR009075">
    <property type="entry name" value="AcylCo_DH/oxidase_C"/>
</dbReference>
<dbReference type="GO" id="GO:0050660">
    <property type="term" value="F:flavin adenine dinucleotide binding"/>
    <property type="evidence" value="ECO:0007669"/>
    <property type="project" value="InterPro"/>
</dbReference>
<evidence type="ECO:0000256" key="4">
    <source>
        <dbReference type="ARBA" id="ARBA00022827"/>
    </source>
</evidence>
<evidence type="ECO:0000313" key="9">
    <source>
        <dbReference type="EMBL" id="MBC8177621.1"/>
    </source>
</evidence>
<dbReference type="SUPFAM" id="SSF47203">
    <property type="entry name" value="Acyl-CoA dehydrogenase C-terminal domain-like"/>
    <property type="match status" value="1"/>
</dbReference>
<dbReference type="InterPro" id="IPR006089">
    <property type="entry name" value="Acyl-CoA_DH_CS"/>
</dbReference>
<comment type="caution">
    <text evidence="9">The sequence shown here is derived from an EMBL/GenBank/DDBJ whole genome shotgun (WGS) entry which is preliminary data.</text>
</comment>
<dbReference type="InterPro" id="IPR037069">
    <property type="entry name" value="AcylCoA_DH/ox_N_sf"/>
</dbReference>
<dbReference type="InterPro" id="IPR046373">
    <property type="entry name" value="Acyl-CoA_Oxase/DH_mid-dom_sf"/>
</dbReference>
<comment type="similarity">
    <text evidence="2 5">Belongs to the acyl-CoA dehydrogenase family.</text>
</comment>
<evidence type="ECO:0000256" key="5">
    <source>
        <dbReference type="RuleBase" id="RU362125"/>
    </source>
</evidence>
<feature type="domain" description="Acyl-CoA dehydrogenase/oxidase N-terminal" evidence="8">
    <location>
        <begin position="6"/>
        <end position="113"/>
    </location>
</feature>
<evidence type="ECO:0000256" key="2">
    <source>
        <dbReference type="ARBA" id="ARBA00009347"/>
    </source>
</evidence>
<protein>
    <submittedName>
        <fullName evidence="9">Acyl-CoA dehydrogenase family protein</fullName>
    </submittedName>
</protein>
<evidence type="ECO:0000256" key="1">
    <source>
        <dbReference type="ARBA" id="ARBA00001974"/>
    </source>
</evidence>
<dbReference type="Pfam" id="PF02771">
    <property type="entry name" value="Acyl-CoA_dh_N"/>
    <property type="match status" value="1"/>
</dbReference>
<comment type="cofactor">
    <cofactor evidence="1 5">
        <name>FAD</name>
        <dbReference type="ChEBI" id="CHEBI:57692"/>
    </cofactor>
</comment>
<evidence type="ECO:0000313" key="10">
    <source>
        <dbReference type="Proteomes" id="UP000650524"/>
    </source>
</evidence>
<dbReference type="InterPro" id="IPR013786">
    <property type="entry name" value="AcylCoA_DH/ox_N"/>
</dbReference>
<keyword evidence="5" id="KW-0560">Oxidoreductase</keyword>
<evidence type="ECO:0000259" key="6">
    <source>
        <dbReference type="Pfam" id="PF00441"/>
    </source>
</evidence>
<sequence>MNFDLTEEIVAMQDMARKFAEQDVLPRAKEDVFKRDLVAKMGELGLFGCAFPPRYGGVEAGFLAHSVVCEEISRADSGLRSLFNLQAMTVPYTIMEWGTEAARKKYVRDLVLGRKIGCTCFSEPNVGSDIAATETRIEDRGDHFRINGAKTWISNGTVADVAIVYGSFDRKLKHRGMCAVVVETDQPGWTPRETPKLGDKSSPIAEIHIEDVTAPKENLLGIWGEGFKVAMTALDRGRISVGSGAVGLAQACLDASVKYANERVQFGKLIGEFQLVKGVIAEMVSMVEGARLLVRRGAWLNDQGRPFTREIAIGKYAAGEAVVKAAGMAMEVHGGMGYSLEMPVEKYYRDAKLYQVGEGTANIMRLLIADDALGIKKANRPRVHVPDDFRDLD</sequence>
<dbReference type="AlphaFoldDB" id="A0A8J6T8A7"/>
<dbReference type="InterPro" id="IPR009100">
    <property type="entry name" value="AcylCoA_DH/oxidase_NM_dom_sf"/>
</dbReference>
<feature type="domain" description="Acyl-CoA oxidase/dehydrogenase middle" evidence="7">
    <location>
        <begin position="118"/>
        <end position="212"/>
    </location>
</feature>
<dbReference type="FunFam" id="1.20.140.10:FF:000004">
    <property type="entry name" value="Acyl-CoA dehydrogenase FadE25"/>
    <property type="match status" value="1"/>
</dbReference>
<dbReference type="EMBL" id="JACNJD010000220">
    <property type="protein sequence ID" value="MBC8177621.1"/>
    <property type="molecule type" value="Genomic_DNA"/>
</dbReference>